<organism evidence="9 10">
    <name type="scientific">Calidifontibacter indicus</name>
    <dbReference type="NCBI Taxonomy" id="419650"/>
    <lineage>
        <taxon>Bacteria</taxon>
        <taxon>Bacillati</taxon>
        <taxon>Actinomycetota</taxon>
        <taxon>Actinomycetes</taxon>
        <taxon>Micrococcales</taxon>
        <taxon>Dermacoccaceae</taxon>
        <taxon>Calidifontibacter</taxon>
    </lineage>
</organism>
<accession>A0A3D9URF1</accession>
<evidence type="ECO:0000256" key="5">
    <source>
        <dbReference type="ARBA" id="ARBA00023136"/>
    </source>
</evidence>
<evidence type="ECO:0000259" key="7">
    <source>
        <dbReference type="Pfam" id="PF06271"/>
    </source>
</evidence>
<name>A0A3D9URF1_9MICO</name>
<dbReference type="OrthoDB" id="5244233at2"/>
<gene>
    <name evidence="9" type="ORF">DFJ65_1582</name>
</gene>
<reference evidence="9 10" key="1">
    <citation type="submission" date="2018-08" db="EMBL/GenBank/DDBJ databases">
        <title>Sequencing the genomes of 1000 actinobacteria strains.</title>
        <authorList>
            <person name="Klenk H.-P."/>
        </authorList>
    </citation>
    <scope>NUCLEOTIDE SEQUENCE [LARGE SCALE GENOMIC DNA]</scope>
    <source>
        <strain evidence="9 10">DSM 22967</strain>
    </source>
</reference>
<feature type="transmembrane region" description="Helical" evidence="6">
    <location>
        <begin position="146"/>
        <end position="168"/>
    </location>
</feature>
<dbReference type="InterPro" id="IPR051791">
    <property type="entry name" value="Pra-immunoreactive"/>
</dbReference>
<dbReference type="EMBL" id="QTUA01000001">
    <property type="protein sequence ID" value="REF30570.1"/>
    <property type="molecule type" value="Genomic_DNA"/>
</dbReference>
<comment type="caution">
    <text evidence="9">The sequence shown here is derived from an EMBL/GenBank/DDBJ whole genome shotgun (WGS) entry which is preliminary data.</text>
</comment>
<keyword evidence="2" id="KW-1003">Cell membrane</keyword>
<evidence type="ECO:0000259" key="8">
    <source>
        <dbReference type="Pfam" id="PF10708"/>
    </source>
</evidence>
<feature type="transmembrane region" description="Helical" evidence="6">
    <location>
        <begin position="208"/>
        <end position="225"/>
    </location>
</feature>
<feature type="domain" description="DUF2510" evidence="8">
    <location>
        <begin position="7"/>
        <end position="33"/>
    </location>
</feature>
<dbReference type="Pfam" id="PF06271">
    <property type="entry name" value="RDD"/>
    <property type="match status" value="1"/>
</dbReference>
<evidence type="ECO:0000256" key="3">
    <source>
        <dbReference type="ARBA" id="ARBA00022692"/>
    </source>
</evidence>
<evidence type="ECO:0000256" key="6">
    <source>
        <dbReference type="SAM" id="Phobius"/>
    </source>
</evidence>
<dbReference type="InterPro" id="IPR018929">
    <property type="entry name" value="DUF2510"/>
</dbReference>
<feature type="domain" description="RDD" evidence="7">
    <location>
        <begin position="84"/>
        <end position="244"/>
    </location>
</feature>
<sequence>MSEQASGWYPDPNDPDTLRYWDGILWTDRTMPRIKPGLEQSTLGAPPQPPVQHQYPQNMPYPGHHPAVQTRLMIAVTPDGQQLSGWWRRAAAFVIDNLITFAIAVPLAWTWLSPWVETYRDFISDTLDASRTGGSTPEVPSALFDFPWQFGAVLVAVYFVYEVALTTWRGQTVGKMITGIKVRRESDERPPTLVAAIYRFVVKQVSSIFGMIPLVSLLVGVFQIVDYLRPLSDRMKQSFHDSWSQTYVVRSTKKPRR</sequence>
<dbReference type="Proteomes" id="UP000256253">
    <property type="component" value="Unassembled WGS sequence"/>
</dbReference>
<evidence type="ECO:0000256" key="1">
    <source>
        <dbReference type="ARBA" id="ARBA00004651"/>
    </source>
</evidence>
<feature type="transmembrane region" description="Helical" evidence="6">
    <location>
        <begin position="90"/>
        <end position="112"/>
    </location>
</feature>
<evidence type="ECO:0000313" key="9">
    <source>
        <dbReference type="EMBL" id="REF30570.1"/>
    </source>
</evidence>
<dbReference type="RefSeq" id="WP_115924184.1">
    <property type="nucleotide sequence ID" value="NZ_QTUA01000001.1"/>
</dbReference>
<keyword evidence="4 6" id="KW-1133">Transmembrane helix</keyword>
<comment type="subcellular location">
    <subcellularLocation>
        <location evidence="1">Cell membrane</location>
        <topology evidence="1">Multi-pass membrane protein</topology>
    </subcellularLocation>
</comment>
<dbReference type="GO" id="GO:0005886">
    <property type="term" value="C:plasma membrane"/>
    <property type="evidence" value="ECO:0007669"/>
    <property type="project" value="UniProtKB-SubCell"/>
</dbReference>
<proteinExistence type="predicted"/>
<evidence type="ECO:0000256" key="4">
    <source>
        <dbReference type="ARBA" id="ARBA00022989"/>
    </source>
</evidence>
<evidence type="ECO:0000256" key="2">
    <source>
        <dbReference type="ARBA" id="ARBA00022475"/>
    </source>
</evidence>
<dbReference type="AlphaFoldDB" id="A0A3D9URF1"/>
<protein>
    <submittedName>
        <fullName evidence="9">Putative RDD family membrane protein YckC</fullName>
    </submittedName>
</protein>
<dbReference type="PANTHER" id="PTHR36115">
    <property type="entry name" value="PROLINE-RICH ANTIGEN HOMOLOG-RELATED"/>
    <property type="match status" value="1"/>
</dbReference>
<keyword evidence="10" id="KW-1185">Reference proteome</keyword>
<dbReference type="Pfam" id="PF10708">
    <property type="entry name" value="DUF2510"/>
    <property type="match status" value="1"/>
</dbReference>
<dbReference type="InterPro" id="IPR010432">
    <property type="entry name" value="RDD"/>
</dbReference>
<keyword evidence="5 6" id="KW-0472">Membrane</keyword>
<keyword evidence="3 6" id="KW-0812">Transmembrane</keyword>
<evidence type="ECO:0000313" key="10">
    <source>
        <dbReference type="Proteomes" id="UP000256253"/>
    </source>
</evidence>